<dbReference type="PROSITE" id="PS50181">
    <property type="entry name" value="FBOX"/>
    <property type="match status" value="1"/>
</dbReference>
<comment type="caution">
    <text evidence="3">The sequence shown here is derived from an EMBL/GenBank/DDBJ whole genome shotgun (WGS) entry which is preliminary data.</text>
</comment>
<accession>A0AAE0IHI4</accession>
<evidence type="ECO:0000259" key="2">
    <source>
        <dbReference type="PROSITE" id="PS50181"/>
    </source>
</evidence>
<reference evidence="3" key="2">
    <citation type="submission" date="2023-06" db="EMBL/GenBank/DDBJ databases">
        <authorList>
            <consortium name="Lawrence Berkeley National Laboratory"/>
            <person name="Haridas S."/>
            <person name="Hensen N."/>
            <person name="Bonometti L."/>
            <person name="Westerberg I."/>
            <person name="Brannstrom I.O."/>
            <person name="Guillou S."/>
            <person name="Cros-Aarteil S."/>
            <person name="Calhoun S."/>
            <person name="Kuo A."/>
            <person name="Mondo S."/>
            <person name="Pangilinan J."/>
            <person name="Riley R."/>
            <person name="Labutti K."/>
            <person name="Andreopoulos B."/>
            <person name="Lipzen A."/>
            <person name="Chen C."/>
            <person name="Yanf M."/>
            <person name="Daum C."/>
            <person name="Ng V."/>
            <person name="Clum A."/>
            <person name="Steindorff A."/>
            <person name="Ohm R."/>
            <person name="Martin F."/>
            <person name="Silar P."/>
            <person name="Natvig D."/>
            <person name="Lalanne C."/>
            <person name="Gautier V."/>
            <person name="Ament-Velasquez S.L."/>
            <person name="Kruys A."/>
            <person name="Hutchinson M.I."/>
            <person name="Powell A.J."/>
            <person name="Barry K."/>
            <person name="Miller A.N."/>
            <person name="Grigoriev I.V."/>
            <person name="Debuchy R."/>
            <person name="Gladieux P."/>
            <person name="Thoren M.H."/>
            <person name="Johannesson H."/>
        </authorList>
    </citation>
    <scope>NUCLEOTIDE SEQUENCE</scope>
    <source>
        <strain evidence="3">CBS 118394</strain>
    </source>
</reference>
<evidence type="ECO:0000313" key="3">
    <source>
        <dbReference type="EMBL" id="KAK3325211.1"/>
    </source>
</evidence>
<evidence type="ECO:0000256" key="1">
    <source>
        <dbReference type="SAM" id="MobiDB-lite"/>
    </source>
</evidence>
<proteinExistence type="predicted"/>
<dbReference type="PANTHER" id="PTHR34098:SF1">
    <property type="entry name" value="F-BOX ONLY PROTEIN 47"/>
    <property type="match status" value="1"/>
</dbReference>
<dbReference type="Proteomes" id="UP001283341">
    <property type="component" value="Unassembled WGS sequence"/>
</dbReference>
<dbReference type="AlphaFoldDB" id="A0AAE0IHI4"/>
<organism evidence="3 4">
    <name type="scientific">Apodospora peruviana</name>
    <dbReference type="NCBI Taxonomy" id="516989"/>
    <lineage>
        <taxon>Eukaryota</taxon>
        <taxon>Fungi</taxon>
        <taxon>Dikarya</taxon>
        <taxon>Ascomycota</taxon>
        <taxon>Pezizomycotina</taxon>
        <taxon>Sordariomycetes</taxon>
        <taxon>Sordariomycetidae</taxon>
        <taxon>Sordariales</taxon>
        <taxon>Lasiosphaeriaceae</taxon>
        <taxon>Apodospora</taxon>
    </lineage>
</organism>
<feature type="domain" description="F-box" evidence="2">
    <location>
        <begin position="1"/>
        <end position="46"/>
    </location>
</feature>
<evidence type="ECO:0000313" key="4">
    <source>
        <dbReference type="Proteomes" id="UP001283341"/>
    </source>
</evidence>
<dbReference type="InterPro" id="IPR001810">
    <property type="entry name" value="F-box_dom"/>
</dbReference>
<sequence>MSLVKLPYELIAFVVHHLDLADVYSLSRSCKRFWYLLHEGSIAKVLLETKAPETLEARSARVNNRHASELRRLLKRREAISTVAPFLAAVVGVAQDWIYENGVLCYIHDRQLRILDLHRSPRTEIVVRVRRLLNEALVESRNSVKYKFRLLYYSHDIISCIYTHQMPNRISWLVVFNARQQKVLIVEQLESTHKLFVRNNDKFLFYGTFSGIGHNESRNWVIKGYNIAAKKWIEGALPLSDFVGSDIGTTICFEILGGHFYGLSNHLEPLVEELDWTSYYTCFRFPLSTLSRCGFRDIEYVPRDTLWRRQHTDGPIDDRWSFLRLFLDETTSELKVVEARKEWLAGQSSAKRTYYTKQIVFGNPRNGQAQISSHQPSSPGPGIGQSAIDKIDPPTSTGPPLRDPHMVHPGDDGSKCVMFTSSKCAIRSYHSSCQTFVDLVNDPASSDPETQRIRIRGGSRRPWTPGELEERKRLLAQETDPSHYTLEQNIQNIYKHEEVVLWPPEEDSAHPDPALAQLYKVLSPPAHHGNIRGAWDERSMVYSTGGKTGPLRALVFVSWDPSIYLDGVVQYPGSLSFGRSPTSQDQGARACSHVGLHAPELYEGKGKCKDDVAEWYPEFEPNSLHPDDGNDALGMDISGAATGTTYPQWRVFEPPMYRAISSGYHFAHLREPQI</sequence>
<keyword evidence="4" id="KW-1185">Reference proteome</keyword>
<name>A0AAE0IHI4_9PEZI</name>
<feature type="compositionally biased region" description="Polar residues" evidence="1">
    <location>
        <begin position="365"/>
        <end position="377"/>
    </location>
</feature>
<protein>
    <recommendedName>
        <fullName evidence="2">F-box domain-containing protein</fullName>
    </recommendedName>
</protein>
<dbReference type="InterPro" id="IPR038946">
    <property type="entry name" value="FBXO47"/>
</dbReference>
<gene>
    <name evidence="3" type="ORF">B0H66DRAFT_114131</name>
</gene>
<dbReference type="PANTHER" id="PTHR34098">
    <property type="entry name" value="F-BOX ONLY PROTEIN 47"/>
    <property type="match status" value="1"/>
</dbReference>
<reference evidence="3" key="1">
    <citation type="journal article" date="2023" name="Mol. Phylogenet. Evol.">
        <title>Genome-scale phylogeny and comparative genomics of the fungal order Sordariales.</title>
        <authorList>
            <person name="Hensen N."/>
            <person name="Bonometti L."/>
            <person name="Westerberg I."/>
            <person name="Brannstrom I.O."/>
            <person name="Guillou S."/>
            <person name="Cros-Aarteil S."/>
            <person name="Calhoun S."/>
            <person name="Haridas S."/>
            <person name="Kuo A."/>
            <person name="Mondo S."/>
            <person name="Pangilinan J."/>
            <person name="Riley R."/>
            <person name="LaButti K."/>
            <person name="Andreopoulos B."/>
            <person name="Lipzen A."/>
            <person name="Chen C."/>
            <person name="Yan M."/>
            <person name="Daum C."/>
            <person name="Ng V."/>
            <person name="Clum A."/>
            <person name="Steindorff A."/>
            <person name="Ohm R.A."/>
            <person name="Martin F."/>
            <person name="Silar P."/>
            <person name="Natvig D.O."/>
            <person name="Lalanne C."/>
            <person name="Gautier V."/>
            <person name="Ament-Velasquez S.L."/>
            <person name="Kruys A."/>
            <person name="Hutchinson M.I."/>
            <person name="Powell A.J."/>
            <person name="Barry K."/>
            <person name="Miller A.N."/>
            <person name="Grigoriev I.V."/>
            <person name="Debuchy R."/>
            <person name="Gladieux P."/>
            <person name="Hiltunen Thoren M."/>
            <person name="Johannesson H."/>
        </authorList>
    </citation>
    <scope>NUCLEOTIDE SEQUENCE</scope>
    <source>
        <strain evidence="3">CBS 118394</strain>
    </source>
</reference>
<dbReference type="EMBL" id="JAUEDM010000002">
    <property type="protein sequence ID" value="KAK3325211.1"/>
    <property type="molecule type" value="Genomic_DNA"/>
</dbReference>
<feature type="region of interest" description="Disordered" evidence="1">
    <location>
        <begin position="365"/>
        <end position="409"/>
    </location>
</feature>
<dbReference type="SUPFAM" id="SSF81383">
    <property type="entry name" value="F-box domain"/>
    <property type="match status" value="1"/>
</dbReference>
<dbReference type="InterPro" id="IPR036047">
    <property type="entry name" value="F-box-like_dom_sf"/>
</dbReference>